<comment type="similarity">
    <text evidence="9">Belongs to the OXA1/ALB3/YidC family.</text>
</comment>
<feature type="domain" description="Membrane insertase YidC/Oxa/ALB C-terminal" evidence="11">
    <location>
        <begin position="39"/>
        <end position="227"/>
    </location>
</feature>
<feature type="transmembrane region" description="Helical" evidence="10">
    <location>
        <begin position="104"/>
        <end position="125"/>
    </location>
</feature>
<keyword evidence="4 9" id="KW-0812">Transmembrane</keyword>
<keyword evidence="3" id="KW-1003">Cell membrane</keyword>
<gene>
    <name evidence="12" type="primary">yidC</name>
    <name evidence="12" type="ORF">GOM49_00010</name>
</gene>
<dbReference type="GO" id="GO:0032977">
    <property type="term" value="F:membrane insertase activity"/>
    <property type="evidence" value="ECO:0007669"/>
    <property type="project" value="InterPro"/>
</dbReference>
<dbReference type="CDD" id="cd20070">
    <property type="entry name" value="5TM_YidC_Alb3"/>
    <property type="match status" value="1"/>
</dbReference>
<evidence type="ECO:0000313" key="13">
    <source>
        <dbReference type="Proteomes" id="UP000422764"/>
    </source>
</evidence>
<name>A0A6I6F2G6_9CLOT</name>
<keyword evidence="2" id="KW-0813">Transport</keyword>
<dbReference type="AlphaFoldDB" id="A0A6I6F2G6"/>
<proteinExistence type="inferred from homology"/>
<sequence length="240" mass="26825">MNYGLAALKTNWLNNALVQFFSMIHNGVHSIIGNPNISYGLTIILVTVIIRLVLFPLNYKQIRSQVKMNEIQPELKKVQEKYKNDPQRQQQEVMKLYKDKGVNPLGGCLPLLLQWPILIALYYVFNNLGTIEPNIANVTFLGLKLMGTATSNPGTWILPILSGVLTYLSTAIMTPGGGNSAQAKQARNMSVGMSIFITYMSFRFTSALVLYWVTNSLIQIGQTVLMKAIDNKNVAKQELK</sequence>
<keyword evidence="8" id="KW-0143">Chaperone</keyword>
<keyword evidence="5" id="KW-0653">Protein transport</keyword>
<keyword evidence="7 10" id="KW-0472">Membrane</keyword>
<feature type="transmembrane region" description="Helical" evidence="10">
    <location>
        <begin position="190"/>
        <end position="213"/>
    </location>
</feature>
<evidence type="ECO:0000256" key="2">
    <source>
        <dbReference type="ARBA" id="ARBA00022448"/>
    </source>
</evidence>
<dbReference type="NCBIfam" id="TIGR03592">
    <property type="entry name" value="yidC_oxa1_cterm"/>
    <property type="match status" value="1"/>
</dbReference>
<dbReference type="PANTHER" id="PTHR12428:SF65">
    <property type="entry name" value="CYTOCHROME C OXIDASE ASSEMBLY PROTEIN COX18, MITOCHONDRIAL"/>
    <property type="match status" value="1"/>
</dbReference>
<dbReference type="InterPro" id="IPR028055">
    <property type="entry name" value="YidC/Oxa/ALB_C"/>
</dbReference>
<evidence type="ECO:0000256" key="9">
    <source>
        <dbReference type="RuleBase" id="RU003945"/>
    </source>
</evidence>
<reference evidence="12 13" key="1">
    <citation type="submission" date="2019-12" db="EMBL/GenBank/DDBJ databases">
        <title>Genome sequenceing of Clostridium bovifaecis.</title>
        <authorList>
            <person name="Yao Y."/>
        </authorList>
    </citation>
    <scope>NUCLEOTIDE SEQUENCE [LARGE SCALE GENOMIC DNA]</scope>
    <source>
        <strain evidence="12 13">BXX</strain>
    </source>
</reference>
<keyword evidence="6 10" id="KW-1133">Transmembrane helix</keyword>
<keyword evidence="13" id="KW-1185">Reference proteome</keyword>
<dbReference type="PANTHER" id="PTHR12428">
    <property type="entry name" value="OXA1"/>
    <property type="match status" value="1"/>
</dbReference>
<dbReference type="EMBL" id="CP046522">
    <property type="protein sequence ID" value="QGU96751.1"/>
    <property type="molecule type" value="Genomic_DNA"/>
</dbReference>
<dbReference type="InterPro" id="IPR001708">
    <property type="entry name" value="YidC/ALB3/OXA1/COX18"/>
</dbReference>
<evidence type="ECO:0000256" key="5">
    <source>
        <dbReference type="ARBA" id="ARBA00022927"/>
    </source>
</evidence>
<evidence type="ECO:0000313" key="12">
    <source>
        <dbReference type="EMBL" id="QGU96751.1"/>
    </source>
</evidence>
<evidence type="ECO:0000256" key="1">
    <source>
        <dbReference type="ARBA" id="ARBA00004651"/>
    </source>
</evidence>
<evidence type="ECO:0000256" key="7">
    <source>
        <dbReference type="ARBA" id="ARBA00023136"/>
    </source>
</evidence>
<dbReference type="GO" id="GO:0051205">
    <property type="term" value="P:protein insertion into membrane"/>
    <property type="evidence" value="ECO:0007669"/>
    <property type="project" value="TreeGrafter"/>
</dbReference>
<evidence type="ECO:0000259" key="11">
    <source>
        <dbReference type="Pfam" id="PF02096"/>
    </source>
</evidence>
<feature type="transmembrane region" description="Helical" evidence="10">
    <location>
        <begin position="38"/>
        <end position="59"/>
    </location>
</feature>
<dbReference type="GO" id="GO:0015031">
    <property type="term" value="P:protein transport"/>
    <property type="evidence" value="ECO:0007669"/>
    <property type="project" value="UniProtKB-KW"/>
</dbReference>
<comment type="subcellular location">
    <subcellularLocation>
        <location evidence="1">Cell membrane</location>
        <topology evidence="1">Multi-pass membrane protein</topology>
    </subcellularLocation>
    <subcellularLocation>
        <location evidence="9">Membrane</location>
        <topology evidence="9">Multi-pass membrane protein</topology>
    </subcellularLocation>
</comment>
<accession>A0A6I6F2G6</accession>
<evidence type="ECO:0000256" key="4">
    <source>
        <dbReference type="ARBA" id="ARBA00022692"/>
    </source>
</evidence>
<protein>
    <submittedName>
        <fullName evidence="12">Membrane protein insertase YidC</fullName>
    </submittedName>
</protein>
<organism evidence="12 13">
    <name type="scientific">Clostridium bovifaecis</name>
    <dbReference type="NCBI Taxonomy" id="2184719"/>
    <lineage>
        <taxon>Bacteria</taxon>
        <taxon>Bacillati</taxon>
        <taxon>Bacillota</taxon>
        <taxon>Clostridia</taxon>
        <taxon>Eubacteriales</taxon>
        <taxon>Clostridiaceae</taxon>
        <taxon>Clostridium</taxon>
    </lineage>
</organism>
<evidence type="ECO:0000256" key="3">
    <source>
        <dbReference type="ARBA" id="ARBA00022475"/>
    </source>
</evidence>
<dbReference type="GO" id="GO:0005886">
    <property type="term" value="C:plasma membrane"/>
    <property type="evidence" value="ECO:0007669"/>
    <property type="project" value="UniProtKB-SubCell"/>
</dbReference>
<dbReference type="Proteomes" id="UP000422764">
    <property type="component" value="Chromosome"/>
</dbReference>
<dbReference type="InterPro" id="IPR047196">
    <property type="entry name" value="YidC_ALB_C"/>
</dbReference>
<evidence type="ECO:0000256" key="6">
    <source>
        <dbReference type="ARBA" id="ARBA00022989"/>
    </source>
</evidence>
<evidence type="ECO:0000256" key="8">
    <source>
        <dbReference type="ARBA" id="ARBA00023186"/>
    </source>
</evidence>
<evidence type="ECO:0000256" key="10">
    <source>
        <dbReference type="SAM" id="Phobius"/>
    </source>
</evidence>
<dbReference type="Pfam" id="PF02096">
    <property type="entry name" value="60KD_IMP"/>
    <property type="match status" value="1"/>
</dbReference>
<feature type="transmembrane region" description="Helical" evidence="10">
    <location>
        <begin position="156"/>
        <end position="178"/>
    </location>
</feature>